<dbReference type="Proteomes" id="UP000006701">
    <property type="component" value="Unassembled WGS sequence"/>
</dbReference>
<evidence type="ECO:0000256" key="2">
    <source>
        <dbReference type="SAM" id="MobiDB-lite"/>
    </source>
</evidence>
<keyword evidence="4" id="KW-1185">Reference proteome</keyword>
<dbReference type="OMA" id="NMPVQAK"/>
<proteinExistence type="predicted"/>
<gene>
    <name evidence="3" type="ORF">ACLA_068040</name>
</gene>
<dbReference type="GeneID" id="4708136"/>
<evidence type="ECO:0000256" key="1">
    <source>
        <dbReference type="SAM" id="Coils"/>
    </source>
</evidence>
<dbReference type="KEGG" id="act:ACLA_068040"/>
<keyword evidence="1" id="KW-0175">Coiled coil</keyword>
<feature type="region of interest" description="Disordered" evidence="2">
    <location>
        <begin position="463"/>
        <end position="505"/>
    </location>
</feature>
<dbReference type="eggNOG" id="ENOG502SIQW">
    <property type="taxonomic scope" value="Eukaryota"/>
</dbReference>
<feature type="region of interest" description="Disordered" evidence="2">
    <location>
        <begin position="241"/>
        <end position="310"/>
    </location>
</feature>
<dbReference type="OrthoDB" id="20105at2759"/>
<dbReference type="RefSeq" id="XP_001275203.1">
    <property type="nucleotide sequence ID" value="XM_001275202.1"/>
</dbReference>
<dbReference type="STRING" id="344612.A1C5V6"/>
<dbReference type="AlphaFoldDB" id="A1C5V6"/>
<organism evidence="3 4">
    <name type="scientific">Aspergillus clavatus (strain ATCC 1007 / CBS 513.65 / DSM 816 / NCTC 3887 / NRRL 1 / QM 1276 / 107)</name>
    <dbReference type="NCBI Taxonomy" id="344612"/>
    <lineage>
        <taxon>Eukaryota</taxon>
        <taxon>Fungi</taxon>
        <taxon>Dikarya</taxon>
        <taxon>Ascomycota</taxon>
        <taxon>Pezizomycotina</taxon>
        <taxon>Eurotiomycetes</taxon>
        <taxon>Eurotiomycetidae</taxon>
        <taxon>Eurotiales</taxon>
        <taxon>Aspergillaceae</taxon>
        <taxon>Aspergillus</taxon>
        <taxon>Aspergillus subgen. Fumigati</taxon>
    </lineage>
</organism>
<dbReference type="VEuPathDB" id="FungiDB:ACLA_068040"/>
<evidence type="ECO:0000313" key="3">
    <source>
        <dbReference type="EMBL" id="EAW13777.1"/>
    </source>
</evidence>
<feature type="region of interest" description="Disordered" evidence="2">
    <location>
        <begin position="341"/>
        <end position="382"/>
    </location>
</feature>
<sequence length="505" mass="57070">MALATAHFEREYDRTTQQTMHFLEVDRGRIKDMQQLLLQFENENLQIQLDQANQELVKNRETESQLRLRLNHSQNEVDRLNNTLHVSSYEIDNLRNELASLSNAASETTKMMDENVRLSRELASLRSEIERMRRHDTSLQNIVAEKQALTRQLSTIEEQYENEKRAHERTQSRETRQAEEIVMLSSKLEQKCKQLAEQTEALELQSRSARHQILESDAQRVALEEKLVNLNRKLRLIKYQSQEAQSDSHQQRLASKTTVTSESLAKPRAAPLQRSAPQLIPEMTIATPGAIQPRNKGKQPSALPGDKSSFSITPFLKRAGALQDTPSSSDDDLNELRTVAGGAHTPEKTFADRTGLADNAALGRQEDGRMSSSGDELRPINIKKPGRKHFKTKATRTLPIKPQSPHSSDEILTQGVSLSLDHAPEIPQNRPKKRKLAYQRDKNLLAMDEDLDILEVRKPGRKLAFGSGPNLSDGSQLGAQSSMPQTLGFGPSTEFSPLKKDRKRF</sequence>
<dbReference type="EMBL" id="DS027045">
    <property type="protein sequence ID" value="EAW13777.1"/>
    <property type="molecule type" value="Genomic_DNA"/>
</dbReference>
<reference evidence="3 4" key="1">
    <citation type="journal article" date="2008" name="PLoS Genet.">
        <title>Genomic islands in the pathogenic filamentous fungus Aspergillus fumigatus.</title>
        <authorList>
            <person name="Fedorova N.D."/>
            <person name="Khaldi N."/>
            <person name="Joardar V.S."/>
            <person name="Maiti R."/>
            <person name="Amedeo P."/>
            <person name="Anderson M.J."/>
            <person name="Crabtree J."/>
            <person name="Silva J.C."/>
            <person name="Badger J.H."/>
            <person name="Albarraq A."/>
            <person name="Angiuoli S."/>
            <person name="Bussey H."/>
            <person name="Bowyer P."/>
            <person name="Cotty P.J."/>
            <person name="Dyer P.S."/>
            <person name="Egan A."/>
            <person name="Galens K."/>
            <person name="Fraser-Liggett C.M."/>
            <person name="Haas B.J."/>
            <person name="Inman J.M."/>
            <person name="Kent R."/>
            <person name="Lemieux S."/>
            <person name="Malavazi I."/>
            <person name="Orvis J."/>
            <person name="Roemer T."/>
            <person name="Ronning C.M."/>
            <person name="Sundaram J.P."/>
            <person name="Sutton G."/>
            <person name="Turner G."/>
            <person name="Venter J.C."/>
            <person name="White O.R."/>
            <person name="Whitty B.R."/>
            <person name="Youngman P."/>
            <person name="Wolfe K.H."/>
            <person name="Goldman G.H."/>
            <person name="Wortman J.R."/>
            <person name="Jiang B."/>
            <person name="Denning D.W."/>
            <person name="Nierman W.C."/>
        </authorList>
    </citation>
    <scope>NUCLEOTIDE SEQUENCE [LARGE SCALE GENOMIC DNA]</scope>
    <source>
        <strain evidence="4">ATCC 1007 / CBS 513.65 / DSM 816 / NCTC 3887 / NRRL 1</strain>
    </source>
</reference>
<feature type="compositionally biased region" description="Polar residues" evidence="2">
    <location>
        <begin position="469"/>
        <end position="485"/>
    </location>
</feature>
<feature type="coiled-coil region" evidence="1">
    <location>
        <begin position="30"/>
        <end position="240"/>
    </location>
</feature>
<dbReference type="HOGENOM" id="CLU_022827_1_0_1"/>
<feature type="compositionally biased region" description="Polar residues" evidence="2">
    <location>
        <begin position="241"/>
        <end position="263"/>
    </location>
</feature>
<accession>A1C5V6</accession>
<protein>
    <submittedName>
        <fullName evidence="3">Uncharacterized protein</fullName>
    </submittedName>
</protein>
<evidence type="ECO:0000313" key="4">
    <source>
        <dbReference type="Proteomes" id="UP000006701"/>
    </source>
</evidence>
<name>A1C5V6_ASPCL</name>